<feature type="compositionally biased region" description="Basic and acidic residues" evidence="1">
    <location>
        <begin position="98"/>
        <end position="113"/>
    </location>
</feature>
<organism evidence="2 3">
    <name type="scientific">Trema orientale</name>
    <name type="common">Charcoal tree</name>
    <name type="synonym">Celtis orientalis</name>
    <dbReference type="NCBI Taxonomy" id="63057"/>
    <lineage>
        <taxon>Eukaryota</taxon>
        <taxon>Viridiplantae</taxon>
        <taxon>Streptophyta</taxon>
        <taxon>Embryophyta</taxon>
        <taxon>Tracheophyta</taxon>
        <taxon>Spermatophyta</taxon>
        <taxon>Magnoliopsida</taxon>
        <taxon>eudicotyledons</taxon>
        <taxon>Gunneridae</taxon>
        <taxon>Pentapetalae</taxon>
        <taxon>rosids</taxon>
        <taxon>fabids</taxon>
        <taxon>Rosales</taxon>
        <taxon>Cannabaceae</taxon>
        <taxon>Trema</taxon>
    </lineage>
</organism>
<protein>
    <submittedName>
        <fullName evidence="2">Uncharacterized protein</fullName>
    </submittedName>
</protein>
<dbReference type="AlphaFoldDB" id="A0A2P5EZK0"/>
<proteinExistence type="predicted"/>
<feature type="region of interest" description="Disordered" evidence="1">
    <location>
        <begin position="47"/>
        <end position="113"/>
    </location>
</feature>
<evidence type="ECO:0000256" key="1">
    <source>
        <dbReference type="SAM" id="MobiDB-lite"/>
    </source>
</evidence>
<dbReference type="EMBL" id="JXTC01000078">
    <property type="protein sequence ID" value="PON90975.1"/>
    <property type="molecule type" value="Genomic_DNA"/>
</dbReference>
<feature type="compositionally biased region" description="Basic and acidic residues" evidence="1">
    <location>
        <begin position="53"/>
        <end position="64"/>
    </location>
</feature>
<gene>
    <name evidence="2" type="ORF">TorRG33x02_131930</name>
</gene>
<accession>A0A2P5EZK0</accession>
<comment type="caution">
    <text evidence="2">The sequence shown here is derived from an EMBL/GenBank/DDBJ whole genome shotgun (WGS) entry which is preliminary data.</text>
</comment>
<dbReference type="Proteomes" id="UP000237000">
    <property type="component" value="Unassembled WGS sequence"/>
</dbReference>
<dbReference type="OrthoDB" id="1749531at2759"/>
<feature type="compositionally biased region" description="Polar residues" evidence="1">
    <location>
        <begin position="67"/>
        <end position="94"/>
    </location>
</feature>
<reference evidence="3" key="1">
    <citation type="submission" date="2016-06" db="EMBL/GenBank/DDBJ databases">
        <title>Parallel loss of symbiosis genes in relatives of nitrogen-fixing non-legume Parasponia.</title>
        <authorList>
            <person name="Van Velzen R."/>
            <person name="Holmer R."/>
            <person name="Bu F."/>
            <person name="Rutten L."/>
            <person name="Van Zeijl A."/>
            <person name="Liu W."/>
            <person name="Santuari L."/>
            <person name="Cao Q."/>
            <person name="Sharma T."/>
            <person name="Shen D."/>
            <person name="Roswanjaya Y."/>
            <person name="Wardhani T."/>
            <person name="Kalhor M.S."/>
            <person name="Jansen J."/>
            <person name="Van den Hoogen J."/>
            <person name="Gungor B."/>
            <person name="Hartog M."/>
            <person name="Hontelez J."/>
            <person name="Verver J."/>
            <person name="Yang W.-C."/>
            <person name="Schijlen E."/>
            <person name="Repin R."/>
            <person name="Schilthuizen M."/>
            <person name="Schranz E."/>
            <person name="Heidstra R."/>
            <person name="Miyata K."/>
            <person name="Fedorova E."/>
            <person name="Kohlen W."/>
            <person name="Bisseling T."/>
            <person name="Smit S."/>
            <person name="Geurts R."/>
        </authorList>
    </citation>
    <scope>NUCLEOTIDE SEQUENCE [LARGE SCALE GENOMIC DNA]</scope>
    <source>
        <strain evidence="3">cv. RG33-2</strain>
    </source>
</reference>
<dbReference type="InParanoid" id="A0A2P5EZK0"/>
<name>A0A2P5EZK0_TREOI</name>
<sequence length="113" mass="12696">MQLRIILKQTLSPGIEQALEQRVGNLEKSLESIANGHKELLSRFTERVSANMEPRKEKESHEMGEDSTAQPSRFSGQQNAGDYEQPTSSLSNLLPKTVKLDFPRFDGHEDPTS</sequence>
<evidence type="ECO:0000313" key="3">
    <source>
        <dbReference type="Proteomes" id="UP000237000"/>
    </source>
</evidence>
<keyword evidence="3" id="KW-1185">Reference proteome</keyword>
<evidence type="ECO:0000313" key="2">
    <source>
        <dbReference type="EMBL" id="PON90975.1"/>
    </source>
</evidence>